<dbReference type="InterPro" id="IPR001611">
    <property type="entry name" value="Leu-rich_rpt"/>
</dbReference>
<keyword evidence="7" id="KW-0675">Receptor</keyword>
<evidence type="ECO:0000256" key="2">
    <source>
        <dbReference type="ARBA" id="ARBA00022729"/>
    </source>
</evidence>
<dbReference type="AlphaFoldDB" id="A0AA50ADV0"/>
<keyword evidence="5" id="KW-0472">Membrane</keyword>
<dbReference type="PANTHER" id="PTHR24369:SF210">
    <property type="entry name" value="CHAOPTIN-RELATED"/>
    <property type="match status" value="1"/>
</dbReference>
<keyword evidence="5" id="KW-0812">Transmembrane</keyword>
<keyword evidence="1" id="KW-0433">Leucine-rich repeat</keyword>
<dbReference type="SUPFAM" id="SSF52058">
    <property type="entry name" value="L domain-like"/>
    <property type="match status" value="1"/>
</dbReference>
<evidence type="ECO:0000256" key="6">
    <source>
        <dbReference type="SAM" id="SignalP"/>
    </source>
</evidence>
<organism evidence="7">
    <name type="scientific">Petromyzon marinus</name>
    <name type="common">Sea lamprey</name>
    <dbReference type="NCBI Taxonomy" id="7757"/>
    <lineage>
        <taxon>Eukaryota</taxon>
        <taxon>Metazoa</taxon>
        <taxon>Chordata</taxon>
        <taxon>Craniata</taxon>
        <taxon>Vertebrata</taxon>
        <taxon>Cyclostomata</taxon>
        <taxon>Hyperoartia</taxon>
        <taxon>Petromyzontiformes</taxon>
        <taxon>Petromyzontidae</taxon>
        <taxon>Petromyzon</taxon>
    </lineage>
</organism>
<name>A0AA50ADV0_PETMA</name>
<reference evidence="7" key="1">
    <citation type="journal article" date="2023" name="Cell Rep.">
        <title>Evolution of two distinct variable lymphocyte receptors in lampreys: VLRD and VLRE.</title>
        <authorList>
            <person name="Das S."/>
            <person name="Boehm T."/>
            <person name="Holland S.J."/>
            <person name="Rast J.P."/>
            <person name="Fontenla-Iglesias F."/>
            <person name="Morimoto R."/>
            <person name="Valadez J.G."/>
            <person name="Heimroth R.D."/>
            <person name="Hirano M."/>
            <person name="Cooper M.D."/>
        </authorList>
    </citation>
    <scope>NUCLEOTIDE SEQUENCE</scope>
</reference>
<dbReference type="EMBL" id="OQ595164">
    <property type="protein sequence ID" value="WLJ60675.1"/>
    <property type="molecule type" value="mRNA"/>
</dbReference>
<gene>
    <name evidence="7" type="primary">VLRD0033</name>
</gene>
<dbReference type="PANTHER" id="PTHR24369">
    <property type="entry name" value="ANTIGEN BSP, PUTATIVE-RELATED"/>
    <property type="match status" value="1"/>
</dbReference>
<dbReference type="InterPro" id="IPR003591">
    <property type="entry name" value="Leu-rich_rpt_typical-subtyp"/>
</dbReference>
<dbReference type="GO" id="GO:0005886">
    <property type="term" value="C:plasma membrane"/>
    <property type="evidence" value="ECO:0007669"/>
    <property type="project" value="TreeGrafter"/>
</dbReference>
<keyword evidence="2 6" id="KW-0732">Signal</keyword>
<dbReference type="FunFam" id="3.80.10.10:FF:001164">
    <property type="entry name" value="GH01279p"/>
    <property type="match status" value="1"/>
</dbReference>
<evidence type="ECO:0000256" key="1">
    <source>
        <dbReference type="ARBA" id="ARBA00022614"/>
    </source>
</evidence>
<dbReference type="PROSITE" id="PS51450">
    <property type="entry name" value="LRR"/>
    <property type="match status" value="2"/>
</dbReference>
<evidence type="ECO:0000313" key="7">
    <source>
        <dbReference type="EMBL" id="WLJ60675.1"/>
    </source>
</evidence>
<dbReference type="Pfam" id="PF00560">
    <property type="entry name" value="LRR_1"/>
    <property type="match status" value="1"/>
</dbReference>
<dbReference type="Gene3D" id="3.80.10.10">
    <property type="entry name" value="Ribonuclease Inhibitor"/>
    <property type="match status" value="2"/>
</dbReference>
<dbReference type="InterPro" id="IPR032675">
    <property type="entry name" value="LRR_dom_sf"/>
</dbReference>
<feature type="signal peptide" evidence="6">
    <location>
        <begin position="1"/>
        <end position="20"/>
    </location>
</feature>
<accession>A0AA50ADV0</accession>
<feature type="transmembrane region" description="Helical" evidence="5">
    <location>
        <begin position="335"/>
        <end position="359"/>
    </location>
</feature>
<proteinExistence type="evidence at transcript level"/>
<sequence>MARIFCALILSAAVWVGAQAGSPACGHGGICSCYGRTVGCGSNALHSVPEGIPTNTAFLDLAGNQLTALPKGVFDKLPNLTSLDLQNNHLTALRDGVFDQLVNLKVLYLYNNKLQTLPAGVFDQLTELGTLWLSNNQLKSLLPGVFDRLTKLTLLYLSTNQLQSIPKGVFDRLTNLQELRLHYNKLQSVPDGTFDCLFSLREIWLQGNPWNCESCDILYLSNWIRNNEGKEIFGKAKCHGSDQNVKDITASYAKLDESCRRSPVPKPMTTATTTTWTQTSSTTSLVANATSRPTDPADPTARHRAPTLSQCTSRGGVDHHYHEHHRQAERRSPCVLALGAGAGLVVCHVGSALALAYVVHVLRRTITTVAATRGGHWGTGWWPELDRW</sequence>
<keyword evidence="3" id="KW-0677">Repeat</keyword>
<feature type="compositionally biased region" description="Low complexity" evidence="4">
    <location>
        <begin position="269"/>
        <end position="284"/>
    </location>
</feature>
<evidence type="ECO:0000256" key="5">
    <source>
        <dbReference type="SAM" id="Phobius"/>
    </source>
</evidence>
<evidence type="ECO:0000256" key="3">
    <source>
        <dbReference type="ARBA" id="ARBA00022737"/>
    </source>
</evidence>
<dbReference type="InterPro" id="IPR050541">
    <property type="entry name" value="LRR_TM_domain-containing"/>
</dbReference>
<dbReference type="SMART" id="SM00369">
    <property type="entry name" value="LRR_TYP"/>
    <property type="match status" value="6"/>
</dbReference>
<reference evidence="7" key="2">
    <citation type="submission" date="2023-03" db="EMBL/GenBank/DDBJ databases">
        <authorList>
            <person name="Das S."/>
            <person name="Boehm T."/>
            <person name="Holland S.J."/>
            <person name="Rast J.P."/>
            <person name="Fontenla-Iglesias F."/>
            <person name="Morimoto R."/>
            <person name="Valadez J.G."/>
            <person name="Heimroth R.D."/>
            <person name="Hirano M."/>
            <person name="Cooper M.D."/>
        </authorList>
    </citation>
    <scope>NUCLEOTIDE SEQUENCE</scope>
</reference>
<feature type="chain" id="PRO_5041218717" evidence="6">
    <location>
        <begin position="21"/>
        <end position="388"/>
    </location>
</feature>
<dbReference type="PROSITE" id="PS51257">
    <property type="entry name" value="PROKAR_LIPOPROTEIN"/>
    <property type="match status" value="1"/>
</dbReference>
<dbReference type="Pfam" id="PF13855">
    <property type="entry name" value="LRR_8"/>
    <property type="match status" value="2"/>
</dbReference>
<protein>
    <submittedName>
        <fullName evidence="7">Variable lymphocyte receptor D VLRD0033</fullName>
    </submittedName>
</protein>
<evidence type="ECO:0000256" key="4">
    <source>
        <dbReference type="SAM" id="MobiDB-lite"/>
    </source>
</evidence>
<keyword evidence="5" id="KW-1133">Transmembrane helix</keyword>
<feature type="region of interest" description="Disordered" evidence="4">
    <location>
        <begin position="261"/>
        <end position="325"/>
    </location>
</feature>